<evidence type="ECO:0000256" key="12">
    <source>
        <dbReference type="ARBA" id="ARBA00047821"/>
    </source>
</evidence>
<dbReference type="GO" id="GO:0010485">
    <property type="term" value="F:histone H4 acetyltransferase activity"/>
    <property type="evidence" value="ECO:0007669"/>
    <property type="project" value="InterPro"/>
</dbReference>
<evidence type="ECO:0000256" key="3">
    <source>
        <dbReference type="ARBA" id="ARBA00008870"/>
    </source>
</evidence>
<keyword evidence="9" id="KW-0539">Nucleus</keyword>
<evidence type="ECO:0000313" key="17">
    <source>
        <dbReference type="EMBL" id="KPP66641.1"/>
    </source>
</evidence>
<sequence length="237" mass="27788">MGRKSDKARTKKQKRLMKQAARDAVFAKVEAASKIEDPLAFFPLFKKYDRNGLNLQIECKRVLSLNSSTVDWAYELTRDNMMYFYTQVDWVWNDKEKMEQFKDERAFYLLAYDANSTPVAFCLFRFSVDYGNEVIYCYELQLERQVQRKGLGKFLMQILQLIANRTEMRKVIVPVFRQNTGAYRFFREALQFDIDVYSPSTFSTYGNSSIHEILSRQTKFGEAVGLACYGDPCYCCD</sequence>
<evidence type="ECO:0000256" key="4">
    <source>
        <dbReference type="ARBA" id="ARBA00012950"/>
    </source>
</evidence>
<evidence type="ECO:0000256" key="9">
    <source>
        <dbReference type="ARBA" id="ARBA00023242"/>
    </source>
</evidence>
<evidence type="ECO:0000256" key="11">
    <source>
        <dbReference type="ARBA" id="ARBA00023315"/>
    </source>
</evidence>
<gene>
    <name evidence="17" type="ORF">Z043_114837</name>
</gene>
<keyword evidence="7 17" id="KW-0808">Transferase</keyword>
<comment type="catalytic activity">
    <reaction evidence="13">
        <text>N-terminal L-seryl-[histone H4] + acetyl-CoA = N-terminal N(alpha)-acetyl-L-seryl-[histone H4] + CoA + H(+)</text>
        <dbReference type="Rhea" id="RHEA:50596"/>
        <dbReference type="Rhea" id="RHEA-COMP:12740"/>
        <dbReference type="Rhea" id="RHEA-COMP:12743"/>
        <dbReference type="ChEBI" id="CHEBI:15378"/>
        <dbReference type="ChEBI" id="CHEBI:57287"/>
        <dbReference type="ChEBI" id="CHEBI:57288"/>
        <dbReference type="ChEBI" id="CHEBI:64738"/>
        <dbReference type="ChEBI" id="CHEBI:83690"/>
        <dbReference type="EC" id="2.3.1.257"/>
    </reaction>
</comment>
<feature type="domain" description="N-acetyltransferase" evidence="16">
    <location>
        <begin position="85"/>
        <end position="188"/>
    </location>
</feature>
<dbReference type="SUPFAM" id="SSF55729">
    <property type="entry name" value="Acyl-CoA N-acyltransferases (Nat)"/>
    <property type="match status" value="1"/>
</dbReference>
<evidence type="ECO:0000256" key="14">
    <source>
        <dbReference type="ARBA" id="ARBA00079213"/>
    </source>
</evidence>
<dbReference type="Gene3D" id="3.40.630.30">
    <property type="match status" value="1"/>
</dbReference>
<keyword evidence="11" id="KW-0012">Acyltransferase</keyword>
<dbReference type="EMBL" id="JARO02005520">
    <property type="protein sequence ID" value="KPP66641.1"/>
    <property type="molecule type" value="Genomic_DNA"/>
</dbReference>
<dbReference type="EC" id="2.3.1.257" evidence="4"/>
<evidence type="ECO:0000256" key="2">
    <source>
        <dbReference type="ARBA" id="ARBA00004496"/>
    </source>
</evidence>
<name>A0A0N8JYI6_SCLFO</name>
<evidence type="ECO:0000313" key="18">
    <source>
        <dbReference type="Proteomes" id="UP000034805"/>
    </source>
</evidence>
<dbReference type="Pfam" id="PF00583">
    <property type="entry name" value="Acetyltransf_1"/>
    <property type="match status" value="1"/>
</dbReference>
<evidence type="ECO:0000256" key="10">
    <source>
        <dbReference type="ARBA" id="ARBA00023288"/>
    </source>
</evidence>
<protein>
    <recommendedName>
        <fullName evidence="5">N-alpha-acetyltransferase 40</fullName>
        <ecNumber evidence="4">2.3.1.257</ecNumber>
    </recommendedName>
    <alternativeName>
        <fullName evidence="14">N-acetyltransferase 11</fullName>
    </alternativeName>
    <alternativeName>
        <fullName evidence="15">N-alpha-acetyltransferase D</fullName>
    </alternativeName>
</protein>
<dbReference type="PANTHER" id="PTHR20531">
    <property type="entry name" value="N-ALPHA-ACETYLTRANSFERASE 40"/>
    <property type="match status" value="1"/>
</dbReference>
<dbReference type="FunFam" id="3.40.630.30:FF:000033">
    <property type="entry name" value="N-alpha-acetyltransferase 40 isoform X1"/>
    <property type="match status" value="1"/>
</dbReference>
<evidence type="ECO:0000256" key="5">
    <source>
        <dbReference type="ARBA" id="ARBA00015043"/>
    </source>
</evidence>
<evidence type="ECO:0000256" key="7">
    <source>
        <dbReference type="ARBA" id="ARBA00022679"/>
    </source>
</evidence>
<dbReference type="KEGG" id="sfm:108925397"/>
<dbReference type="CDD" id="cd04301">
    <property type="entry name" value="NAT_SF"/>
    <property type="match status" value="1"/>
</dbReference>
<evidence type="ECO:0000256" key="15">
    <source>
        <dbReference type="ARBA" id="ARBA00082154"/>
    </source>
</evidence>
<dbReference type="GO" id="GO:0005634">
    <property type="term" value="C:nucleus"/>
    <property type="evidence" value="ECO:0007669"/>
    <property type="project" value="UniProtKB-SubCell"/>
</dbReference>
<dbReference type="GO" id="GO:0043998">
    <property type="term" value="F:histone H2A acetyltransferase activity"/>
    <property type="evidence" value="ECO:0007669"/>
    <property type="project" value="InterPro"/>
</dbReference>
<keyword evidence="8" id="KW-0519">Myristate</keyword>
<reference evidence="17 18" key="1">
    <citation type="submission" date="2015-08" db="EMBL/GenBank/DDBJ databases">
        <title>The genome of the Asian arowana (Scleropages formosus).</title>
        <authorList>
            <person name="Tan M.H."/>
            <person name="Gan H.M."/>
            <person name="Croft L.J."/>
            <person name="Austin C.M."/>
        </authorList>
    </citation>
    <scope>NUCLEOTIDE SEQUENCE [LARGE SCALE GENOMIC DNA]</scope>
    <source>
        <strain evidence="17">Aro1</strain>
    </source>
</reference>
<evidence type="ECO:0000256" key="8">
    <source>
        <dbReference type="ARBA" id="ARBA00022707"/>
    </source>
</evidence>
<evidence type="ECO:0000256" key="13">
    <source>
        <dbReference type="ARBA" id="ARBA00049524"/>
    </source>
</evidence>
<dbReference type="AlphaFoldDB" id="A0A0N8JYI6"/>
<dbReference type="PANTHER" id="PTHR20531:SF1">
    <property type="entry name" value="N-ALPHA-ACETYLTRANSFERASE 40"/>
    <property type="match status" value="1"/>
</dbReference>
<comment type="similarity">
    <text evidence="3">Belongs to the acetyltransferase family. NAA40 subfamily.</text>
</comment>
<dbReference type="GO" id="GO:1990189">
    <property type="term" value="F:protein N-terminal-serine acetyltransferase activity"/>
    <property type="evidence" value="ECO:0007669"/>
    <property type="project" value="UniProtKB-EC"/>
</dbReference>
<dbReference type="GO" id="GO:0005737">
    <property type="term" value="C:cytoplasm"/>
    <property type="evidence" value="ECO:0007669"/>
    <property type="project" value="UniProtKB-SubCell"/>
</dbReference>
<dbReference type="STRING" id="113540.ENSSFOP00015061688"/>
<proteinExistence type="inferred from homology"/>
<comment type="catalytic activity">
    <reaction evidence="12">
        <text>N-terminal L-seryl-[histone H2A] + acetyl-CoA = N-terminal N(alpha)-acetyl-L-seryl-[histone H2A] + CoA + H(+)</text>
        <dbReference type="Rhea" id="RHEA:50600"/>
        <dbReference type="Rhea" id="RHEA-COMP:12742"/>
        <dbReference type="Rhea" id="RHEA-COMP:12744"/>
        <dbReference type="ChEBI" id="CHEBI:15378"/>
        <dbReference type="ChEBI" id="CHEBI:57287"/>
        <dbReference type="ChEBI" id="CHEBI:57288"/>
        <dbReference type="ChEBI" id="CHEBI:64738"/>
        <dbReference type="ChEBI" id="CHEBI:83690"/>
        <dbReference type="EC" id="2.3.1.257"/>
    </reaction>
</comment>
<accession>A0A0N8JYI6</accession>
<keyword evidence="10" id="KW-0449">Lipoprotein</keyword>
<comment type="subcellular location">
    <subcellularLocation>
        <location evidence="2">Cytoplasm</location>
    </subcellularLocation>
    <subcellularLocation>
        <location evidence="1">Nucleus</location>
    </subcellularLocation>
</comment>
<evidence type="ECO:0000256" key="1">
    <source>
        <dbReference type="ARBA" id="ARBA00004123"/>
    </source>
</evidence>
<dbReference type="InterPro" id="IPR000182">
    <property type="entry name" value="GNAT_dom"/>
</dbReference>
<dbReference type="InterPro" id="IPR016181">
    <property type="entry name" value="Acyl_CoA_acyltransferase"/>
</dbReference>
<dbReference type="Proteomes" id="UP000034805">
    <property type="component" value="Unassembled WGS sequence"/>
</dbReference>
<evidence type="ECO:0000259" key="16">
    <source>
        <dbReference type="Pfam" id="PF00583"/>
    </source>
</evidence>
<evidence type="ECO:0000256" key="6">
    <source>
        <dbReference type="ARBA" id="ARBA00022490"/>
    </source>
</evidence>
<dbReference type="OrthoDB" id="424551at2759"/>
<dbReference type="InterPro" id="IPR039949">
    <property type="entry name" value="NAA40"/>
</dbReference>
<comment type="caution">
    <text evidence="17">The sequence shown here is derived from an EMBL/GenBank/DDBJ whole genome shotgun (WGS) entry which is preliminary data.</text>
</comment>
<keyword evidence="6" id="KW-0963">Cytoplasm</keyword>
<organism evidence="17 18">
    <name type="scientific">Scleropages formosus</name>
    <name type="common">Asian bonytongue</name>
    <name type="synonym">Osteoglossum formosum</name>
    <dbReference type="NCBI Taxonomy" id="113540"/>
    <lineage>
        <taxon>Eukaryota</taxon>
        <taxon>Metazoa</taxon>
        <taxon>Chordata</taxon>
        <taxon>Craniata</taxon>
        <taxon>Vertebrata</taxon>
        <taxon>Euteleostomi</taxon>
        <taxon>Actinopterygii</taxon>
        <taxon>Neopterygii</taxon>
        <taxon>Teleostei</taxon>
        <taxon>Osteoglossocephala</taxon>
        <taxon>Osteoglossomorpha</taxon>
        <taxon>Osteoglossiformes</taxon>
        <taxon>Osteoglossidae</taxon>
        <taxon>Scleropages</taxon>
    </lineage>
</organism>